<keyword evidence="2" id="KW-0808">Transferase</keyword>
<dbReference type="InterPro" id="IPR000182">
    <property type="entry name" value="GNAT_dom"/>
</dbReference>
<dbReference type="Pfam" id="PF00583">
    <property type="entry name" value="Acetyltransf_1"/>
    <property type="match status" value="1"/>
</dbReference>
<proteinExistence type="predicted"/>
<name>A0A3N6M198_NATCH</name>
<dbReference type="PROSITE" id="PS51186">
    <property type="entry name" value="GNAT"/>
    <property type="match status" value="1"/>
</dbReference>
<sequence length="94" mass="10740">MVAHRGRYWEIADAEHATTSAGLLGTATADEIVVDDSHRKEGYGTRLVKFVEEWAKENDCEYVALASPLAKDDVHQFYEDSDYEKWGYVIEKQL</sequence>
<organism evidence="2 3">
    <name type="scientific">Natrarchaeobius chitinivorans</name>
    <dbReference type="NCBI Taxonomy" id="1679083"/>
    <lineage>
        <taxon>Archaea</taxon>
        <taxon>Methanobacteriati</taxon>
        <taxon>Methanobacteriota</taxon>
        <taxon>Stenosarchaea group</taxon>
        <taxon>Halobacteria</taxon>
        <taxon>Halobacteriales</taxon>
        <taxon>Natrialbaceae</taxon>
        <taxon>Natrarchaeobius</taxon>
    </lineage>
</organism>
<dbReference type="Gene3D" id="3.40.630.30">
    <property type="match status" value="1"/>
</dbReference>
<keyword evidence="3" id="KW-1185">Reference proteome</keyword>
<dbReference type="CDD" id="cd04301">
    <property type="entry name" value="NAT_SF"/>
    <property type="match status" value="1"/>
</dbReference>
<dbReference type="OrthoDB" id="11996at2157"/>
<evidence type="ECO:0000313" key="3">
    <source>
        <dbReference type="Proteomes" id="UP000282323"/>
    </source>
</evidence>
<gene>
    <name evidence="2" type="ORF">EA473_13290</name>
</gene>
<reference evidence="2 3" key="1">
    <citation type="submission" date="2018-10" db="EMBL/GenBank/DDBJ databases">
        <title>Natrarchaeobius chitinivorans gen. nov., sp. nov., and Natrarchaeobius haloalkaliphilus sp. nov., alkaliphilic, chitin-utilizing haloarchaea from hypersaline alkaline lakes.</title>
        <authorList>
            <person name="Sorokin D.Y."/>
            <person name="Elcheninov A.G."/>
            <person name="Kostrikina N.A."/>
            <person name="Bale N.J."/>
            <person name="Sinninghe Damste J.S."/>
            <person name="Khijniak T.V."/>
            <person name="Kublanov I.V."/>
            <person name="Toshchakov S.V."/>
        </authorList>
    </citation>
    <scope>NUCLEOTIDE SEQUENCE [LARGE SCALE GENOMIC DNA]</scope>
    <source>
        <strain evidence="2 3">AArcht4T</strain>
    </source>
</reference>
<feature type="domain" description="N-acetyltransferase" evidence="1">
    <location>
        <begin position="1"/>
        <end position="94"/>
    </location>
</feature>
<dbReference type="GO" id="GO:0016747">
    <property type="term" value="F:acyltransferase activity, transferring groups other than amino-acyl groups"/>
    <property type="evidence" value="ECO:0007669"/>
    <property type="project" value="InterPro"/>
</dbReference>
<dbReference type="AlphaFoldDB" id="A0A3N6M198"/>
<evidence type="ECO:0000259" key="1">
    <source>
        <dbReference type="PROSITE" id="PS51186"/>
    </source>
</evidence>
<protein>
    <submittedName>
        <fullName evidence="2">GNAT family N-acetyltransferase</fullName>
    </submittedName>
</protein>
<comment type="caution">
    <text evidence="2">The sequence shown here is derived from an EMBL/GenBank/DDBJ whole genome shotgun (WGS) entry which is preliminary data.</text>
</comment>
<accession>A0A3N6M198</accession>
<evidence type="ECO:0000313" key="2">
    <source>
        <dbReference type="EMBL" id="RQG94114.1"/>
    </source>
</evidence>
<dbReference type="Proteomes" id="UP000282323">
    <property type="component" value="Unassembled WGS sequence"/>
</dbReference>
<dbReference type="EMBL" id="REGA01000011">
    <property type="protein sequence ID" value="RQG94114.1"/>
    <property type="molecule type" value="Genomic_DNA"/>
</dbReference>
<dbReference type="SUPFAM" id="SSF55729">
    <property type="entry name" value="Acyl-CoA N-acyltransferases (Nat)"/>
    <property type="match status" value="1"/>
</dbReference>
<dbReference type="InterPro" id="IPR016181">
    <property type="entry name" value="Acyl_CoA_acyltransferase"/>
</dbReference>